<dbReference type="RefSeq" id="WP_125673012.1">
    <property type="nucleotide sequence ID" value="NZ_RCOS01000177.1"/>
</dbReference>
<gene>
    <name evidence="1" type="ORF">D6D85_16285</name>
</gene>
<accession>A0A429GC15</accession>
<organism evidence="1 2">
    <name type="scientific">Candidatus Methanodesulfokora washburnensis</name>
    <dbReference type="NCBI Taxonomy" id="2478471"/>
    <lineage>
        <taxon>Archaea</taxon>
        <taxon>Thermoproteota</taxon>
        <taxon>Candidatus Korarchaeia</taxon>
        <taxon>Candidatus Korarchaeia incertae sedis</taxon>
        <taxon>Candidatus Methanodesulfokora</taxon>
    </lineage>
</organism>
<dbReference type="EMBL" id="RCOS01000177">
    <property type="protein sequence ID" value="RSN71262.1"/>
    <property type="molecule type" value="Genomic_DNA"/>
</dbReference>
<keyword evidence="2" id="KW-1185">Reference proteome</keyword>
<protein>
    <submittedName>
        <fullName evidence="1">Uncharacterized protein</fullName>
    </submittedName>
</protein>
<evidence type="ECO:0000313" key="2">
    <source>
        <dbReference type="Proteomes" id="UP000277582"/>
    </source>
</evidence>
<comment type="caution">
    <text evidence="1">The sequence shown here is derived from an EMBL/GenBank/DDBJ whole genome shotgun (WGS) entry which is preliminary data.</text>
</comment>
<dbReference type="AlphaFoldDB" id="A0A429GC15"/>
<dbReference type="Proteomes" id="UP000277582">
    <property type="component" value="Unassembled WGS sequence"/>
</dbReference>
<reference evidence="1 2" key="1">
    <citation type="submission" date="2018-10" db="EMBL/GenBank/DDBJ databases">
        <title>Co-occurring genomic capacity for anaerobic methane metabolism and dissimilatory sulfite reduction discovered in the Korarchaeota.</title>
        <authorList>
            <person name="Mckay L.J."/>
            <person name="Dlakic M."/>
            <person name="Fields M.W."/>
            <person name="Delmont T.O."/>
            <person name="Eren A.M."/>
            <person name="Jay Z.J."/>
            <person name="Klingelsmith K.B."/>
            <person name="Rusch D.B."/>
            <person name="Inskeep W.P."/>
        </authorList>
    </citation>
    <scope>NUCLEOTIDE SEQUENCE [LARGE SCALE GENOMIC DNA]</scope>
    <source>
        <strain evidence="1 2">MDKW</strain>
    </source>
</reference>
<sequence length="77" mass="8980">MTPEELDEWLGEQFQVLSRGVTKVVGSDEIEVWMKDVLFTSHDIEKISEIMDIKMWTVESVNNKVLITITGKIREKR</sequence>
<evidence type="ECO:0000313" key="1">
    <source>
        <dbReference type="EMBL" id="RSN71262.1"/>
    </source>
</evidence>
<name>A0A429GC15_9CREN</name>
<proteinExistence type="predicted"/>